<sequence>ERPRGGLSFLCCWWCCHLIFSRVASNNKLDDFDEELKRTFHQRRRELRFLKYQEDPPPVDMEAQDPSGARFEETNGVDRNYTYTKTNGALPSDTHPNPKAQVNVVTLINGKALDEMMPQNLDKLSMKKENGIGKTGDTQMRRFVLFI</sequence>
<dbReference type="Proteomes" id="UP000823775">
    <property type="component" value="Unassembled WGS sequence"/>
</dbReference>
<evidence type="ECO:0000256" key="2">
    <source>
        <dbReference type="SAM" id="SignalP"/>
    </source>
</evidence>
<feature type="non-terminal residue" evidence="3">
    <location>
        <position position="1"/>
    </location>
</feature>
<organism evidence="3 4">
    <name type="scientific">Datura stramonium</name>
    <name type="common">Jimsonweed</name>
    <name type="synonym">Common thornapple</name>
    <dbReference type="NCBI Taxonomy" id="4076"/>
    <lineage>
        <taxon>Eukaryota</taxon>
        <taxon>Viridiplantae</taxon>
        <taxon>Streptophyta</taxon>
        <taxon>Embryophyta</taxon>
        <taxon>Tracheophyta</taxon>
        <taxon>Spermatophyta</taxon>
        <taxon>Magnoliopsida</taxon>
        <taxon>eudicotyledons</taxon>
        <taxon>Gunneridae</taxon>
        <taxon>Pentapetalae</taxon>
        <taxon>asterids</taxon>
        <taxon>lamiids</taxon>
        <taxon>Solanales</taxon>
        <taxon>Solanaceae</taxon>
        <taxon>Solanoideae</taxon>
        <taxon>Datureae</taxon>
        <taxon>Datura</taxon>
    </lineage>
</organism>
<evidence type="ECO:0000256" key="1">
    <source>
        <dbReference type="SAM" id="MobiDB-lite"/>
    </source>
</evidence>
<protein>
    <submittedName>
        <fullName evidence="3">Uncharacterized protein</fullName>
    </submittedName>
</protein>
<name>A0ABS8VHU3_DATST</name>
<evidence type="ECO:0000313" key="3">
    <source>
        <dbReference type="EMBL" id="MCD9646062.1"/>
    </source>
</evidence>
<gene>
    <name evidence="3" type="ORF">HAX54_035586</name>
</gene>
<feature type="chain" id="PRO_5045213444" evidence="2">
    <location>
        <begin position="26"/>
        <end position="147"/>
    </location>
</feature>
<reference evidence="3 4" key="1">
    <citation type="journal article" date="2021" name="BMC Genomics">
        <title>Datura genome reveals duplications of psychoactive alkaloid biosynthetic genes and high mutation rate following tissue culture.</title>
        <authorList>
            <person name="Rajewski A."/>
            <person name="Carter-House D."/>
            <person name="Stajich J."/>
            <person name="Litt A."/>
        </authorList>
    </citation>
    <scope>NUCLEOTIDE SEQUENCE [LARGE SCALE GENOMIC DNA]</scope>
    <source>
        <strain evidence="3">AR-01</strain>
    </source>
</reference>
<keyword evidence="2" id="KW-0732">Signal</keyword>
<comment type="caution">
    <text evidence="3">The sequence shown here is derived from an EMBL/GenBank/DDBJ whole genome shotgun (WGS) entry which is preliminary data.</text>
</comment>
<feature type="signal peptide" evidence="2">
    <location>
        <begin position="1"/>
        <end position="25"/>
    </location>
</feature>
<proteinExistence type="predicted"/>
<keyword evidence="4" id="KW-1185">Reference proteome</keyword>
<accession>A0ABS8VHU3</accession>
<dbReference type="EMBL" id="JACEIK010004657">
    <property type="protein sequence ID" value="MCD9646062.1"/>
    <property type="molecule type" value="Genomic_DNA"/>
</dbReference>
<feature type="region of interest" description="Disordered" evidence="1">
    <location>
        <begin position="51"/>
        <end position="98"/>
    </location>
</feature>
<evidence type="ECO:0000313" key="4">
    <source>
        <dbReference type="Proteomes" id="UP000823775"/>
    </source>
</evidence>